<dbReference type="Pfam" id="PF00440">
    <property type="entry name" value="TetR_N"/>
    <property type="match status" value="1"/>
</dbReference>
<organism evidence="6 7">
    <name type="scientific">Tsukamurella pulmonis</name>
    <dbReference type="NCBI Taxonomy" id="47312"/>
    <lineage>
        <taxon>Bacteria</taxon>
        <taxon>Bacillati</taxon>
        <taxon>Actinomycetota</taxon>
        <taxon>Actinomycetes</taxon>
        <taxon>Mycobacteriales</taxon>
        <taxon>Tsukamurellaceae</taxon>
        <taxon>Tsukamurella</taxon>
    </lineage>
</organism>
<keyword evidence="3" id="KW-0804">Transcription</keyword>
<dbReference type="PANTHER" id="PTHR30055">
    <property type="entry name" value="HTH-TYPE TRANSCRIPTIONAL REGULATOR RUTR"/>
    <property type="match status" value="1"/>
</dbReference>
<dbReference type="InterPro" id="IPR001647">
    <property type="entry name" value="HTH_TetR"/>
</dbReference>
<keyword evidence="2 4" id="KW-0238">DNA-binding</keyword>
<sequence>MRGVPPPPAARAKLLDAFVTILIEHGERAATLEAVAAEAGVSKGGLLYHFGSKNALVEGLCDWLDELVAEDVELMAAAPEGAVEYYVRTSNYDDSPLDRAIVAVLRLSQGADDRAERAIRSMQDRFLATVQEQVPDEATARAILLVGDGLYYNAALSGGLHRATDEQMAGLLAVVARMVDGVD</sequence>
<evidence type="ECO:0000256" key="2">
    <source>
        <dbReference type="ARBA" id="ARBA00023125"/>
    </source>
</evidence>
<dbReference type="PANTHER" id="PTHR30055:SF234">
    <property type="entry name" value="HTH-TYPE TRANSCRIPTIONAL REGULATOR BETI"/>
    <property type="match status" value="1"/>
</dbReference>
<dbReference type="GO" id="GO:0003700">
    <property type="term" value="F:DNA-binding transcription factor activity"/>
    <property type="evidence" value="ECO:0007669"/>
    <property type="project" value="TreeGrafter"/>
</dbReference>
<evidence type="ECO:0000313" key="7">
    <source>
        <dbReference type="Proteomes" id="UP000183053"/>
    </source>
</evidence>
<dbReference type="SUPFAM" id="SSF46689">
    <property type="entry name" value="Homeodomain-like"/>
    <property type="match status" value="1"/>
</dbReference>
<feature type="DNA-binding region" description="H-T-H motif" evidence="4">
    <location>
        <begin position="31"/>
        <end position="50"/>
    </location>
</feature>
<evidence type="ECO:0000256" key="4">
    <source>
        <dbReference type="PROSITE-ProRule" id="PRU00335"/>
    </source>
</evidence>
<evidence type="ECO:0000259" key="5">
    <source>
        <dbReference type="PROSITE" id="PS50977"/>
    </source>
</evidence>
<evidence type="ECO:0000256" key="1">
    <source>
        <dbReference type="ARBA" id="ARBA00023015"/>
    </source>
</evidence>
<proteinExistence type="predicted"/>
<dbReference type="RefSeq" id="WP_068564072.1">
    <property type="nucleotide sequence ID" value="NZ_FNLF01000002.1"/>
</dbReference>
<evidence type="ECO:0000256" key="3">
    <source>
        <dbReference type="ARBA" id="ARBA00023163"/>
    </source>
</evidence>
<accession>A0A1H1HNF3</accession>
<dbReference type="Gene3D" id="1.10.357.10">
    <property type="entry name" value="Tetracycline Repressor, domain 2"/>
    <property type="match status" value="1"/>
</dbReference>
<dbReference type="InterPro" id="IPR009057">
    <property type="entry name" value="Homeodomain-like_sf"/>
</dbReference>
<dbReference type="Pfam" id="PF17937">
    <property type="entry name" value="TetR_C_28"/>
    <property type="match status" value="1"/>
</dbReference>
<evidence type="ECO:0000313" key="6">
    <source>
        <dbReference type="EMBL" id="SDR26596.1"/>
    </source>
</evidence>
<keyword evidence="1" id="KW-0805">Transcription regulation</keyword>
<dbReference type="PRINTS" id="PR00455">
    <property type="entry name" value="HTHTETR"/>
</dbReference>
<feature type="domain" description="HTH tetR-type" evidence="5">
    <location>
        <begin position="8"/>
        <end position="68"/>
    </location>
</feature>
<name>A0A1H1HNF3_9ACTN</name>
<dbReference type="PROSITE" id="PS50977">
    <property type="entry name" value="HTH_TETR_2"/>
    <property type="match status" value="1"/>
</dbReference>
<keyword evidence="7" id="KW-1185">Reference proteome</keyword>
<dbReference type="Proteomes" id="UP000183053">
    <property type="component" value="Unassembled WGS sequence"/>
</dbReference>
<dbReference type="GO" id="GO:0000976">
    <property type="term" value="F:transcription cis-regulatory region binding"/>
    <property type="evidence" value="ECO:0007669"/>
    <property type="project" value="TreeGrafter"/>
</dbReference>
<dbReference type="InterPro" id="IPR050109">
    <property type="entry name" value="HTH-type_TetR-like_transc_reg"/>
</dbReference>
<dbReference type="EMBL" id="FNLF01000002">
    <property type="protein sequence ID" value="SDR26596.1"/>
    <property type="molecule type" value="Genomic_DNA"/>
</dbReference>
<dbReference type="InterPro" id="IPR041479">
    <property type="entry name" value="TetR_CgmR_C"/>
</dbReference>
<dbReference type="AlphaFoldDB" id="A0A1H1HNF3"/>
<reference evidence="7" key="1">
    <citation type="submission" date="2016-10" db="EMBL/GenBank/DDBJ databases">
        <authorList>
            <person name="Varghese N."/>
            <person name="Submissions S."/>
        </authorList>
    </citation>
    <scope>NUCLEOTIDE SEQUENCE [LARGE SCALE GENOMIC DNA]</scope>
    <source>
        <strain evidence="7">DSM 44142</strain>
    </source>
</reference>
<protein>
    <submittedName>
        <fullName evidence="6">DNA-binding transcriptional regulator, AcrR family</fullName>
    </submittedName>
</protein>
<dbReference type="STRING" id="47312.SAMN04489765_4370"/>
<gene>
    <name evidence="6" type="ORF">SAMN04489765_4370</name>
</gene>